<evidence type="ECO:0000313" key="2">
    <source>
        <dbReference type="EMBL" id="CAI9173406.1"/>
    </source>
</evidence>
<protein>
    <submittedName>
        <fullName evidence="2">Uncharacterized protein</fullName>
    </submittedName>
</protein>
<accession>A0ABN8ZK78</accession>
<gene>
    <name evidence="2" type="ORF">MRATA1EN1_LOCUS22368</name>
</gene>
<dbReference type="EMBL" id="OX459969">
    <property type="protein sequence ID" value="CAI9173406.1"/>
    <property type="molecule type" value="Genomic_DNA"/>
</dbReference>
<keyword evidence="3" id="KW-1185">Reference proteome</keyword>
<reference evidence="2" key="1">
    <citation type="submission" date="2023-04" db="EMBL/GenBank/DDBJ databases">
        <authorList>
            <consortium name="ELIXIR-Norway"/>
        </authorList>
    </citation>
    <scope>NUCLEOTIDE SEQUENCE [LARGE SCALE GENOMIC DNA]</scope>
</reference>
<name>A0ABN8ZK78_RANTA</name>
<proteinExistence type="predicted"/>
<feature type="compositionally biased region" description="Pro residues" evidence="1">
    <location>
        <begin position="255"/>
        <end position="266"/>
    </location>
</feature>
<feature type="region of interest" description="Disordered" evidence="1">
    <location>
        <begin position="241"/>
        <end position="311"/>
    </location>
</feature>
<dbReference type="Proteomes" id="UP001176941">
    <property type="component" value="Chromosome 33"/>
</dbReference>
<organism evidence="2 3">
    <name type="scientific">Rangifer tarandus platyrhynchus</name>
    <name type="common">Svalbard reindeer</name>
    <dbReference type="NCBI Taxonomy" id="3082113"/>
    <lineage>
        <taxon>Eukaryota</taxon>
        <taxon>Metazoa</taxon>
        <taxon>Chordata</taxon>
        <taxon>Craniata</taxon>
        <taxon>Vertebrata</taxon>
        <taxon>Euteleostomi</taxon>
        <taxon>Mammalia</taxon>
        <taxon>Eutheria</taxon>
        <taxon>Laurasiatheria</taxon>
        <taxon>Artiodactyla</taxon>
        <taxon>Ruminantia</taxon>
        <taxon>Pecora</taxon>
        <taxon>Cervidae</taxon>
        <taxon>Odocoileinae</taxon>
        <taxon>Rangifer</taxon>
    </lineage>
</organism>
<sequence>MLQPRPEGPPAPPSLSFKNKPGSCLVSLYPRPQLSEGTPPTARPGPVCTRVRHHRHTRLARVTADTSAHVRASSDTLGSRACVTTDVRTQARACVRHHGHSTALAGLLRPWGPRALLGPDTHLSEHPYICIHPCDLPAAEKDSSGTEKGQTSPPPPAGTVGSSGLGPQPRGPLKPVPLLHSRPGPARPPHPSCDLRGGDQLASLTFSPRHCLLCLEHPSAHPSPLWPSVLRSDSRLGSPLGNAQSFWGLPHHDPTPPGPDPLSPHPSDPRQKARGQQGQVPLSARRRAGNALSPWEPPSPEDMPLARGHPPLSSLPEEFLWGPFHLQITPVCTVSCPEVTL</sequence>
<evidence type="ECO:0000313" key="3">
    <source>
        <dbReference type="Proteomes" id="UP001176941"/>
    </source>
</evidence>
<evidence type="ECO:0000256" key="1">
    <source>
        <dbReference type="SAM" id="MobiDB-lite"/>
    </source>
</evidence>
<feature type="region of interest" description="Disordered" evidence="1">
    <location>
        <begin position="140"/>
        <end position="196"/>
    </location>
</feature>